<name>A0A831LMH8_9BACT</name>
<evidence type="ECO:0000313" key="1">
    <source>
        <dbReference type="EMBL" id="HDR51509.1"/>
    </source>
</evidence>
<dbReference type="AlphaFoldDB" id="A0A831LMH8"/>
<organism evidence="1">
    <name type="scientific">Mariniphaga anaerophila</name>
    <dbReference type="NCBI Taxonomy" id="1484053"/>
    <lineage>
        <taxon>Bacteria</taxon>
        <taxon>Pseudomonadati</taxon>
        <taxon>Bacteroidota</taxon>
        <taxon>Bacteroidia</taxon>
        <taxon>Marinilabiliales</taxon>
        <taxon>Prolixibacteraceae</taxon>
        <taxon>Mariniphaga</taxon>
    </lineage>
</organism>
<dbReference type="PANTHER" id="PTHR37029:SF1">
    <property type="entry name" value="SSR1768 PROTEIN"/>
    <property type="match status" value="1"/>
</dbReference>
<proteinExistence type="predicted"/>
<reference evidence="1" key="1">
    <citation type="journal article" date="2020" name="mSystems">
        <title>Genome- and Community-Level Interaction Insights into Carbon Utilization and Element Cycling Functions of Hydrothermarchaeota in Hydrothermal Sediment.</title>
        <authorList>
            <person name="Zhou Z."/>
            <person name="Liu Y."/>
            <person name="Xu W."/>
            <person name="Pan J."/>
            <person name="Luo Z.H."/>
            <person name="Li M."/>
        </authorList>
    </citation>
    <scope>NUCLEOTIDE SEQUENCE [LARGE SCALE GENOMIC DNA]</scope>
    <source>
        <strain evidence="1">SpSt-1217</strain>
    </source>
</reference>
<dbReference type="Pfam" id="PF10049">
    <property type="entry name" value="DUF2283"/>
    <property type="match status" value="1"/>
</dbReference>
<dbReference type="EMBL" id="DSDK01000427">
    <property type="protein sequence ID" value="HDR51509.1"/>
    <property type="molecule type" value="Genomic_DNA"/>
</dbReference>
<accession>A0A831LMH8</accession>
<comment type="caution">
    <text evidence="1">The sequence shown here is derived from an EMBL/GenBank/DDBJ whole genome shotgun (WGS) entry which is preliminary data.</text>
</comment>
<dbReference type="PANTHER" id="PTHR37029">
    <property type="entry name" value="SSR1768 PROTEIN"/>
    <property type="match status" value="1"/>
</dbReference>
<gene>
    <name evidence="1" type="ORF">ENN90_07805</name>
</gene>
<dbReference type="InterPro" id="IPR019270">
    <property type="entry name" value="DUF2283"/>
</dbReference>
<dbReference type="Proteomes" id="UP000886047">
    <property type="component" value="Unassembled WGS sequence"/>
</dbReference>
<sequence length="64" mass="7276">MVIKYNKEIDAIYIKLSDEKIFESDEEKQGIILDYDKAGNIIGIEILEASKKTNQPNGIIYEVA</sequence>
<protein>
    <submittedName>
        <fullName evidence="1">DUF2283 domain-containing protein</fullName>
    </submittedName>
</protein>